<organism evidence="1 2">
    <name type="scientific">Caerostris darwini</name>
    <dbReference type="NCBI Taxonomy" id="1538125"/>
    <lineage>
        <taxon>Eukaryota</taxon>
        <taxon>Metazoa</taxon>
        <taxon>Ecdysozoa</taxon>
        <taxon>Arthropoda</taxon>
        <taxon>Chelicerata</taxon>
        <taxon>Arachnida</taxon>
        <taxon>Araneae</taxon>
        <taxon>Araneomorphae</taxon>
        <taxon>Entelegynae</taxon>
        <taxon>Araneoidea</taxon>
        <taxon>Araneidae</taxon>
        <taxon>Caerostris</taxon>
    </lineage>
</organism>
<gene>
    <name evidence="1" type="ORF">CDAR_395941</name>
</gene>
<protein>
    <submittedName>
        <fullName evidence="1">Uncharacterized protein</fullName>
    </submittedName>
</protein>
<sequence>MRLFPRLVSLLLYTSRRVRRGRPWERHAPPPRLSRPTAIVCPPPRLRSDGESLGDGRLVADQDKPVNWRSLLFVLNRWEDVKKSGRVVCFQLCVLDNDEFSIVFYLSIYVIPVWLKCLTFE</sequence>
<dbReference type="EMBL" id="BPLQ01014882">
    <property type="protein sequence ID" value="GIY84026.1"/>
    <property type="molecule type" value="Genomic_DNA"/>
</dbReference>
<proteinExistence type="predicted"/>
<name>A0AAV4WNE9_9ARAC</name>
<keyword evidence="2" id="KW-1185">Reference proteome</keyword>
<dbReference type="Proteomes" id="UP001054837">
    <property type="component" value="Unassembled WGS sequence"/>
</dbReference>
<accession>A0AAV4WNE9</accession>
<reference evidence="1 2" key="1">
    <citation type="submission" date="2021-06" db="EMBL/GenBank/DDBJ databases">
        <title>Caerostris darwini draft genome.</title>
        <authorList>
            <person name="Kono N."/>
            <person name="Arakawa K."/>
        </authorList>
    </citation>
    <scope>NUCLEOTIDE SEQUENCE [LARGE SCALE GENOMIC DNA]</scope>
</reference>
<dbReference type="AlphaFoldDB" id="A0AAV4WNE9"/>
<evidence type="ECO:0000313" key="2">
    <source>
        <dbReference type="Proteomes" id="UP001054837"/>
    </source>
</evidence>
<comment type="caution">
    <text evidence="1">The sequence shown here is derived from an EMBL/GenBank/DDBJ whole genome shotgun (WGS) entry which is preliminary data.</text>
</comment>
<evidence type="ECO:0000313" key="1">
    <source>
        <dbReference type="EMBL" id="GIY84026.1"/>
    </source>
</evidence>